<proteinExistence type="predicted"/>
<accession>A0A1S3ZZM5</accession>
<dbReference type="PaxDb" id="4097-A0A1S3ZZM5"/>
<gene>
    <name evidence="1" type="primary">LOC107792092</name>
</gene>
<sequence length="237" mass="27407">MYQVVKKLKLLKKKLKVLKSHYSHDIVREAEEDRKLLKQSQLKLQRDPSNKEVQQAEFLGYQKFKMSAYLAKMYLQQRSKSTWIKLGDDNIQYFYSIIKHRKLKQATMQLKDDTCTWQTDPGTIANLFVDYYSELLGRKSTSRVQDFTSILKNGPTLSTAQHVELLMPVVDKEVKEAVLHIDSTKSPGPYDFGSGFYKVAWPIVGQEITEAVIEFFHNGKFLKQLKSTIIALIPVIV</sequence>
<protein>
    <submittedName>
        <fullName evidence="1">Uncharacterized protein</fullName>
    </submittedName>
</protein>
<organism evidence="1">
    <name type="scientific">Nicotiana tabacum</name>
    <name type="common">Common tobacco</name>
    <dbReference type="NCBI Taxonomy" id="4097"/>
    <lineage>
        <taxon>Eukaryota</taxon>
        <taxon>Viridiplantae</taxon>
        <taxon>Streptophyta</taxon>
        <taxon>Embryophyta</taxon>
        <taxon>Tracheophyta</taxon>
        <taxon>Spermatophyta</taxon>
        <taxon>Magnoliopsida</taxon>
        <taxon>eudicotyledons</taxon>
        <taxon>Gunneridae</taxon>
        <taxon>Pentapetalae</taxon>
        <taxon>asterids</taxon>
        <taxon>lamiids</taxon>
        <taxon>Solanales</taxon>
        <taxon>Solanaceae</taxon>
        <taxon>Nicotianoideae</taxon>
        <taxon>Nicotianeae</taxon>
        <taxon>Nicotiana</taxon>
    </lineage>
</organism>
<dbReference type="AlphaFoldDB" id="A0A1S3ZZM5"/>
<dbReference type="OrthoDB" id="1302579at2759"/>
<evidence type="ECO:0000313" key="1">
    <source>
        <dbReference type="RefSeq" id="XP_016469766.1"/>
    </source>
</evidence>
<dbReference type="STRING" id="4097.A0A1S3ZZM5"/>
<reference evidence="1" key="1">
    <citation type="submission" date="2025-08" db="UniProtKB">
        <authorList>
            <consortium name="RefSeq"/>
        </authorList>
    </citation>
    <scope>IDENTIFICATION</scope>
</reference>
<dbReference type="KEGG" id="nta:107792092"/>
<name>A0A1S3ZZM5_TOBAC</name>
<dbReference type="RefSeq" id="XP_016469766.1">
    <property type="nucleotide sequence ID" value="XM_016614280.1"/>
</dbReference>